<dbReference type="PANTHER" id="PTHR46386:SF7">
    <property type="entry name" value="SP110 NUCLEAR BODY PROTEIN"/>
    <property type="match status" value="1"/>
</dbReference>
<dbReference type="Proteomes" id="UP000700334">
    <property type="component" value="Unassembled WGS sequence"/>
</dbReference>
<feature type="chain" id="PRO_5035258548" evidence="2">
    <location>
        <begin position="26"/>
        <end position="465"/>
    </location>
</feature>
<feature type="compositionally biased region" description="Basic and acidic residues" evidence="1">
    <location>
        <begin position="169"/>
        <end position="178"/>
    </location>
</feature>
<feature type="region of interest" description="Disordered" evidence="1">
    <location>
        <begin position="136"/>
        <end position="305"/>
    </location>
</feature>
<accession>A0A8J6DT40</accession>
<evidence type="ECO:0000259" key="3">
    <source>
        <dbReference type="PROSITE" id="PS51414"/>
    </source>
</evidence>
<feature type="region of interest" description="Disordered" evidence="1">
    <location>
        <begin position="436"/>
        <end position="465"/>
    </location>
</feature>
<dbReference type="EMBL" id="JAGFMF010011501">
    <property type="protein sequence ID" value="KAG8520882.1"/>
    <property type="molecule type" value="Genomic_DNA"/>
</dbReference>
<comment type="caution">
    <text evidence="4">The sequence shown here is derived from an EMBL/GenBank/DDBJ whole genome shotgun (WGS) entry which is preliminary data.</text>
</comment>
<feature type="compositionally biased region" description="Polar residues" evidence="1">
    <location>
        <begin position="249"/>
        <end position="258"/>
    </location>
</feature>
<evidence type="ECO:0000256" key="1">
    <source>
        <dbReference type="SAM" id="MobiDB-lite"/>
    </source>
</evidence>
<organism evidence="4 5">
    <name type="scientific">Galemys pyrenaicus</name>
    <name type="common">Iberian desman</name>
    <name type="synonym">Pyrenean desman</name>
    <dbReference type="NCBI Taxonomy" id="202257"/>
    <lineage>
        <taxon>Eukaryota</taxon>
        <taxon>Metazoa</taxon>
        <taxon>Chordata</taxon>
        <taxon>Craniata</taxon>
        <taxon>Vertebrata</taxon>
        <taxon>Euteleostomi</taxon>
        <taxon>Mammalia</taxon>
        <taxon>Eutheria</taxon>
        <taxon>Laurasiatheria</taxon>
        <taxon>Eulipotyphla</taxon>
        <taxon>Talpidae</taxon>
        <taxon>Galemys</taxon>
    </lineage>
</organism>
<sequence>MDTGAGPCPLGLCPLGLCLPLLAGANRVVTMTKAMEEDLRRHFTYKKLEIAYAISKPFPFVESLLDNAFITEKLYRVIYNILTKLEKSFNPSLLDTLFHPLHLYEYPNLRVPYKSFRNVVSSHGGWSRPSAILDMVDPAEGSSHQPRLLPLPAPQHPPPSPQPQLLTDPKPEGSRPRSPEILGEQPSPAGPKEATPGIVREERLTPESTDDASGVNKGVRTQELPSTLPSPVYCDDEDGAASSGHEIQEQQQAGNQATPRKDKSVGKPRQVTKAQTEEGECAPTPGPEGGLGLPDLPSGHPGRLPAVTNLSRSLHRERVQRAGCFITWRPVHAHTDCWCARRPRRGLSLRLTGGGRAENRITHLPSRDQLPAASLAKAQGGGFDSLGHMGRPHQEPAVSSLLLLPCPPGGALASSATCPWRRQRTRITAHDLASLWGADSRGRRLPPAQGEAEASEQEAGEGRYA</sequence>
<feature type="compositionally biased region" description="Low complexity" evidence="1">
    <location>
        <begin position="293"/>
        <end position="302"/>
    </location>
</feature>
<dbReference type="AlphaFoldDB" id="A0A8J6DT40"/>
<protein>
    <submittedName>
        <fullName evidence="4">Sp110 nuclear body protein</fullName>
    </submittedName>
</protein>
<dbReference type="PROSITE" id="PS51414">
    <property type="entry name" value="HSR"/>
    <property type="match status" value="1"/>
</dbReference>
<dbReference type="PANTHER" id="PTHR46386">
    <property type="entry name" value="NUCLEAR BODY PROTEIN SP140"/>
    <property type="match status" value="1"/>
</dbReference>
<dbReference type="InterPro" id="IPR004865">
    <property type="entry name" value="HSR_dom"/>
</dbReference>
<evidence type="ECO:0000313" key="5">
    <source>
        <dbReference type="Proteomes" id="UP000700334"/>
    </source>
</evidence>
<dbReference type="OrthoDB" id="1870062at2759"/>
<feature type="signal peptide" evidence="2">
    <location>
        <begin position="1"/>
        <end position="25"/>
    </location>
</feature>
<keyword evidence="2" id="KW-0732">Signal</keyword>
<name>A0A8J6DT40_GALPY</name>
<dbReference type="Pfam" id="PF03172">
    <property type="entry name" value="HSR"/>
    <property type="match status" value="1"/>
</dbReference>
<gene>
    <name evidence="4" type="ORF">J0S82_014002</name>
</gene>
<feature type="domain" description="HSR" evidence="3">
    <location>
        <begin position="19"/>
        <end position="121"/>
    </location>
</feature>
<keyword evidence="5" id="KW-1185">Reference proteome</keyword>
<dbReference type="InterPro" id="IPR043563">
    <property type="entry name" value="Sp110/Sp140/Sp140L-like"/>
</dbReference>
<feature type="compositionally biased region" description="Pro residues" evidence="1">
    <location>
        <begin position="149"/>
        <end position="162"/>
    </location>
</feature>
<evidence type="ECO:0000256" key="2">
    <source>
        <dbReference type="SAM" id="SignalP"/>
    </source>
</evidence>
<proteinExistence type="predicted"/>
<dbReference type="GO" id="GO:0005634">
    <property type="term" value="C:nucleus"/>
    <property type="evidence" value="ECO:0007669"/>
    <property type="project" value="InterPro"/>
</dbReference>
<dbReference type="GO" id="GO:0000981">
    <property type="term" value="F:DNA-binding transcription factor activity, RNA polymerase II-specific"/>
    <property type="evidence" value="ECO:0007669"/>
    <property type="project" value="TreeGrafter"/>
</dbReference>
<evidence type="ECO:0000313" key="4">
    <source>
        <dbReference type="EMBL" id="KAG8520882.1"/>
    </source>
</evidence>
<reference evidence="4" key="1">
    <citation type="journal article" date="2021" name="Evol. Appl.">
        <title>The genome of the Pyrenean desman and the effects of bottlenecks and inbreeding on the genomic landscape of an endangered species.</title>
        <authorList>
            <person name="Escoda L."/>
            <person name="Castresana J."/>
        </authorList>
    </citation>
    <scope>NUCLEOTIDE SEQUENCE</scope>
    <source>
        <strain evidence="4">IBE-C5619</strain>
    </source>
</reference>